<comment type="caution">
    <text evidence="11">The sequence shown here is derived from an EMBL/GenBank/DDBJ whole genome shotgun (WGS) entry which is preliminary data.</text>
</comment>
<dbReference type="InterPro" id="IPR043472">
    <property type="entry name" value="Macro_dom-like"/>
</dbReference>
<feature type="region of interest" description="Disordered" evidence="8">
    <location>
        <begin position="1378"/>
        <end position="1401"/>
    </location>
</feature>
<keyword evidence="4 6" id="KW-0520">NAD</keyword>
<dbReference type="InterPro" id="IPR012317">
    <property type="entry name" value="Poly(ADP-ribose)pol_cat_dom"/>
</dbReference>
<proteinExistence type="predicted"/>
<dbReference type="GO" id="GO:0003676">
    <property type="term" value="F:nucleic acid binding"/>
    <property type="evidence" value="ECO:0007669"/>
    <property type="project" value="InterPro"/>
</dbReference>
<dbReference type="GO" id="GO:0003714">
    <property type="term" value="F:transcription corepressor activity"/>
    <property type="evidence" value="ECO:0007669"/>
    <property type="project" value="TreeGrafter"/>
</dbReference>
<reference evidence="11 12" key="1">
    <citation type="submission" date="2024-02" db="EMBL/GenBank/DDBJ databases">
        <title>Chromosome-scale genome assembly of the rough periwinkle Littorina saxatilis.</title>
        <authorList>
            <person name="De Jode A."/>
            <person name="Faria R."/>
            <person name="Formenti G."/>
            <person name="Sims Y."/>
            <person name="Smith T.P."/>
            <person name="Tracey A."/>
            <person name="Wood J.M.D."/>
            <person name="Zagrodzka Z.B."/>
            <person name="Johannesson K."/>
            <person name="Butlin R.K."/>
            <person name="Leder E.H."/>
        </authorList>
    </citation>
    <scope>NUCLEOTIDE SEQUENCE [LARGE SCALE GENOMIC DNA]</scope>
    <source>
        <strain evidence="11">Snail1</strain>
        <tissue evidence="11">Muscle</tissue>
    </source>
</reference>
<evidence type="ECO:0000259" key="9">
    <source>
        <dbReference type="PROSITE" id="PS51059"/>
    </source>
</evidence>
<dbReference type="Gene3D" id="3.30.70.330">
    <property type="match status" value="1"/>
</dbReference>
<feature type="region of interest" description="Disordered" evidence="8">
    <location>
        <begin position="1250"/>
        <end position="1273"/>
    </location>
</feature>
<keyword evidence="12" id="KW-1185">Reference proteome</keyword>
<dbReference type="Pfam" id="PF00644">
    <property type="entry name" value="PARP"/>
    <property type="match status" value="1"/>
</dbReference>
<evidence type="ECO:0000313" key="11">
    <source>
        <dbReference type="EMBL" id="KAK7097642.1"/>
    </source>
</evidence>
<dbReference type="SUPFAM" id="SSF56399">
    <property type="entry name" value="ADP-ribosylation"/>
    <property type="match status" value="1"/>
</dbReference>
<dbReference type="InterPro" id="IPR035979">
    <property type="entry name" value="RBD_domain_sf"/>
</dbReference>
<feature type="domain" description="Macro" evidence="10">
    <location>
        <begin position="874"/>
        <end position="1059"/>
    </location>
</feature>
<dbReference type="PROSITE" id="PS51154">
    <property type="entry name" value="MACRO"/>
    <property type="match status" value="1"/>
</dbReference>
<dbReference type="SUPFAM" id="SSF52949">
    <property type="entry name" value="Macro domain-like"/>
    <property type="match status" value="1"/>
</dbReference>
<evidence type="ECO:0000256" key="6">
    <source>
        <dbReference type="RuleBase" id="RU362114"/>
    </source>
</evidence>
<comment type="subcellular location">
    <subcellularLocation>
        <location evidence="1">Nucleus</location>
    </subcellularLocation>
</comment>
<feature type="region of interest" description="Disordered" evidence="8">
    <location>
        <begin position="824"/>
        <end position="876"/>
    </location>
</feature>
<dbReference type="EC" id="2.4.2.-" evidence="6"/>
<evidence type="ECO:0000256" key="7">
    <source>
        <dbReference type="SAM" id="Coils"/>
    </source>
</evidence>
<feature type="domain" description="PARP catalytic" evidence="9">
    <location>
        <begin position="1305"/>
        <end position="1555"/>
    </location>
</feature>
<feature type="region of interest" description="Disordered" evidence="8">
    <location>
        <begin position="176"/>
        <end position="264"/>
    </location>
</feature>
<feature type="coiled-coil region" evidence="7">
    <location>
        <begin position="459"/>
        <end position="497"/>
    </location>
</feature>
<keyword evidence="5" id="KW-0539">Nucleus</keyword>
<dbReference type="GO" id="GO:0005634">
    <property type="term" value="C:nucleus"/>
    <property type="evidence" value="ECO:0007669"/>
    <property type="project" value="UniProtKB-SubCell"/>
</dbReference>
<keyword evidence="3 6" id="KW-0808">Transferase</keyword>
<feature type="compositionally biased region" description="Low complexity" evidence="8">
    <location>
        <begin position="1065"/>
        <end position="1085"/>
    </location>
</feature>
<evidence type="ECO:0000313" key="12">
    <source>
        <dbReference type="Proteomes" id="UP001374579"/>
    </source>
</evidence>
<keyword evidence="7" id="KW-0175">Coiled coil</keyword>
<evidence type="ECO:0000256" key="8">
    <source>
        <dbReference type="SAM" id="MobiDB-lite"/>
    </source>
</evidence>
<feature type="compositionally biased region" description="Basic residues" evidence="8">
    <location>
        <begin position="824"/>
        <end position="836"/>
    </location>
</feature>
<dbReference type="GO" id="GO:0010629">
    <property type="term" value="P:negative regulation of gene expression"/>
    <property type="evidence" value="ECO:0007669"/>
    <property type="project" value="TreeGrafter"/>
</dbReference>
<protein>
    <recommendedName>
        <fullName evidence="6">Poly [ADP-ribose] polymerase</fullName>
        <shortName evidence="6">PARP</shortName>
        <ecNumber evidence="6">2.4.2.-</ecNumber>
    </recommendedName>
</protein>
<dbReference type="SUPFAM" id="SSF54928">
    <property type="entry name" value="RNA-binding domain, RBD"/>
    <property type="match status" value="1"/>
</dbReference>
<evidence type="ECO:0000256" key="4">
    <source>
        <dbReference type="ARBA" id="ARBA00023027"/>
    </source>
</evidence>
<organism evidence="11 12">
    <name type="scientific">Littorina saxatilis</name>
    <dbReference type="NCBI Taxonomy" id="31220"/>
    <lineage>
        <taxon>Eukaryota</taxon>
        <taxon>Metazoa</taxon>
        <taxon>Spiralia</taxon>
        <taxon>Lophotrochozoa</taxon>
        <taxon>Mollusca</taxon>
        <taxon>Gastropoda</taxon>
        <taxon>Caenogastropoda</taxon>
        <taxon>Littorinimorpha</taxon>
        <taxon>Littorinoidea</taxon>
        <taxon>Littorinidae</taxon>
        <taxon>Littorina</taxon>
    </lineage>
</organism>
<dbReference type="InterPro" id="IPR052056">
    <property type="entry name" value="Mono-ARTD/PARP"/>
</dbReference>
<dbReference type="PANTHER" id="PTHR14453:SF67">
    <property type="entry name" value="POLY [ADP-RIBOSE] POLYMERASE"/>
    <property type="match status" value="1"/>
</dbReference>
<dbReference type="GO" id="GO:0003950">
    <property type="term" value="F:NAD+ poly-ADP-ribosyltransferase activity"/>
    <property type="evidence" value="ECO:0007669"/>
    <property type="project" value="UniProtKB-UniRule"/>
</dbReference>
<keyword evidence="2 6" id="KW-0328">Glycosyltransferase</keyword>
<evidence type="ECO:0000256" key="5">
    <source>
        <dbReference type="ARBA" id="ARBA00023242"/>
    </source>
</evidence>
<feature type="compositionally biased region" description="Basic and acidic residues" evidence="8">
    <location>
        <begin position="1095"/>
        <end position="1104"/>
    </location>
</feature>
<evidence type="ECO:0000256" key="2">
    <source>
        <dbReference type="ARBA" id="ARBA00022676"/>
    </source>
</evidence>
<feature type="compositionally biased region" description="Basic and acidic residues" evidence="8">
    <location>
        <begin position="837"/>
        <end position="855"/>
    </location>
</feature>
<dbReference type="Gene3D" id="3.90.228.10">
    <property type="match status" value="1"/>
</dbReference>
<gene>
    <name evidence="11" type="ORF">V1264_004589</name>
</gene>
<feature type="compositionally biased region" description="Polar residues" evidence="8">
    <location>
        <begin position="1134"/>
        <end position="1145"/>
    </location>
</feature>
<feature type="compositionally biased region" description="Basic and acidic residues" evidence="8">
    <location>
        <begin position="327"/>
        <end position="336"/>
    </location>
</feature>
<dbReference type="Proteomes" id="UP001374579">
    <property type="component" value="Unassembled WGS sequence"/>
</dbReference>
<dbReference type="InterPro" id="IPR002589">
    <property type="entry name" value="Macro_dom"/>
</dbReference>
<dbReference type="GO" id="GO:0005737">
    <property type="term" value="C:cytoplasm"/>
    <property type="evidence" value="ECO:0007669"/>
    <property type="project" value="TreeGrafter"/>
</dbReference>
<evidence type="ECO:0000256" key="1">
    <source>
        <dbReference type="ARBA" id="ARBA00004123"/>
    </source>
</evidence>
<evidence type="ECO:0000259" key="10">
    <source>
        <dbReference type="PROSITE" id="PS51154"/>
    </source>
</evidence>
<dbReference type="PROSITE" id="PS51059">
    <property type="entry name" value="PARP_CATALYTIC"/>
    <property type="match status" value="1"/>
</dbReference>
<sequence>MAGTNELWRRKMVVRNIPGDWSQDMLVNFIEVATEADIADEEAGVEFFSGISHTALLTFAQPLTDLHIQNAESNCQTQRFPLKFLLVKSQPSSVVVRGVNSSVSSDNLLFYFESAEAGGGEEEVTECTIHDEWGMAVVTFASTEAAAGVLAVKEHTPCRGTTVRVEPCYEQFHGQLLRDNTPPQPSPHRVTSQDPVVRKKDSSSVWSAAAGEVSPRDQATPYHHSASKGDPVKKKENRDGVRSKPYSQSGARHGPTVGTKDKEGIWNDNGRHAFLNDCASPYFSRSSGQDSVVGKEDSRGSICSTHGRYGEVSVGDNATPYSQDATSGREDGSGVRNLDEGEVCLEDVALDFVRNRQPNPGLNHQGRDKRAELWPSFESLSPRADDCSDQLGFGRSKTKTFETPDADFAISHFHDVDPFRGTAGQSSACGQSTLSRQNFQDKKIATAKEGSDLDNNKELEWLRLKLMETEKENQRMLEQQRLTLMETEKEKHRMLEQQNKPSSPLKICTEIFPAYKLCLMHTFVDKETSSYGEVQIRESEGVVKFCCSQEMYDKFLLQLQCVEEETLPVLPAVTMILQTPAGKKYLQQLCPPSCSCDLQESTIVCATLSSDVTTAQRFLARMKATLKSLKVNGCAASQLQTFKQQLEQKFSLLHVTLPSGDADPVTVHCFSKDFDQVKAEVKDYLSRYKVFTNRFTLSGQEDRACRQWYTQNLDEMKNLIWKNGGEVTSMDDPASGGFTLMYQCHKDVSEKVQKMVQAIKKKTQVVAVDLESEFKSYTEQSLVINGLHNAEDTEFWCRQMEKKIGKRGLETVLSLTALPPKRKLPKLKYTRQAKQTKRPDSSRQPRQRPRVEQQQRTKPSGRQHRPNHHRHRDSVRPFEVNVGNCKLSVKTGNIAWEKADGVVCVVGEDMDLTKTAVGQAIVKQFPQATSALSRVAGRQQRAAGSVVSLAVPQAQSGSVTSLYVAVLSRGLRANLEDVVQGMVQQCLQLAVKYGNKSVAFPPLGVGRMFQFPEDTIAQAMVSAVRQFLQNSPGSLQSVRFVMYDANIARKFRETASKIGVQPRGLSVLDSDSESASSDVDNNGNSNDDDDDDDGKDLWGGRDDDTASSDSGDSDEDEVVFEIDVTDDEQASAVPPQTQPVQKSSSGRLQAHVCLKNQQDLTAVKAALREELRSEFLCEEISVEDLRTFKKLDPKSMGEIQAAADEKDVVLSIQTRGTGEVLVIRGHRLGMMEVSGIIRIKIHELMIQPAKGEERERPRYSRGSRSSGRTPEAEKMELPNYWSISQDGVFQNLENFVRDHRKFGKLHTVKDERGTEFSDITRLVRKTWDKRLVGAGKDASNLKHKDIQVVKVERLENPELWETYRTHRQHLLVRSKQDTKGHGFNPVEKAKGSTGPVKTTSLLSGRRGLSRCVESKVNEHYLFHGTKKEFIEKIIHGGLDSRLADHNAMLGQGIYTTESSTKADQYTDSKKQRTSGKKTMILMRVLLGDPYISKAFNPTKFRRPPCKRCYKDVCTCKNGTNFDSAIDDAGRNFREFVIYDRCSCYPEYFITYKRVG</sequence>
<evidence type="ECO:0000256" key="3">
    <source>
        <dbReference type="ARBA" id="ARBA00022679"/>
    </source>
</evidence>
<accession>A0AAN9B2E3</accession>
<feature type="region of interest" description="Disordered" evidence="8">
    <location>
        <begin position="306"/>
        <end position="336"/>
    </location>
</feature>
<feature type="compositionally biased region" description="Basic and acidic residues" evidence="8">
    <location>
        <begin position="230"/>
        <end position="242"/>
    </location>
</feature>
<dbReference type="Pfam" id="PF23085">
    <property type="entry name" value="RRM_PARP14_3"/>
    <property type="match status" value="1"/>
</dbReference>
<dbReference type="Gene3D" id="3.40.220.10">
    <property type="entry name" value="Leucine Aminopeptidase, subunit E, domain 1"/>
    <property type="match status" value="1"/>
</dbReference>
<feature type="region of interest" description="Disordered" evidence="8">
    <location>
        <begin position="1064"/>
        <end position="1115"/>
    </location>
</feature>
<dbReference type="PANTHER" id="PTHR14453">
    <property type="entry name" value="PARP/ZINC FINGER CCCH TYPE DOMAIN CONTAINING PROTEIN"/>
    <property type="match status" value="1"/>
</dbReference>
<dbReference type="InterPro" id="IPR012677">
    <property type="entry name" value="Nucleotide-bd_a/b_plait_sf"/>
</dbReference>
<name>A0AAN9B2E3_9CAEN</name>
<feature type="region of interest" description="Disordered" evidence="8">
    <location>
        <begin position="1126"/>
        <end position="1145"/>
    </location>
</feature>
<dbReference type="EMBL" id="JBAMIC010000013">
    <property type="protein sequence ID" value="KAK7097642.1"/>
    <property type="molecule type" value="Genomic_DNA"/>
</dbReference>
<feature type="compositionally biased region" description="Basic residues" evidence="8">
    <location>
        <begin position="859"/>
        <end position="873"/>
    </location>
</feature>